<comment type="caution">
    <text evidence="1">The sequence shown here is derived from an EMBL/GenBank/DDBJ whole genome shotgun (WGS) entry which is preliminary data.</text>
</comment>
<name>A0A8S1HYL5_9PELO</name>
<keyword evidence="2" id="KW-1185">Reference proteome</keyword>
<dbReference type="EMBL" id="CAJGYM010000206">
    <property type="protein sequence ID" value="CAD6199831.1"/>
    <property type="molecule type" value="Genomic_DNA"/>
</dbReference>
<organism evidence="1 2">
    <name type="scientific">Caenorhabditis auriculariae</name>
    <dbReference type="NCBI Taxonomy" id="2777116"/>
    <lineage>
        <taxon>Eukaryota</taxon>
        <taxon>Metazoa</taxon>
        <taxon>Ecdysozoa</taxon>
        <taxon>Nematoda</taxon>
        <taxon>Chromadorea</taxon>
        <taxon>Rhabditida</taxon>
        <taxon>Rhabditina</taxon>
        <taxon>Rhabditomorpha</taxon>
        <taxon>Rhabditoidea</taxon>
        <taxon>Rhabditidae</taxon>
        <taxon>Peloderinae</taxon>
        <taxon>Caenorhabditis</taxon>
    </lineage>
</organism>
<dbReference type="Proteomes" id="UP000835052">
    <property type="component" value="Unassembled WGS sequence"/>
</dbReference>
<evidence type="ECO:0000313" key="1">
    <source>
        <dbReference type="EMBL" id="CAD6199831.1"/>
    </source>
</evidence>
<evidence type="ECO:0000313" key="2">
    <source>
        <dbReference type="Proteomes" id="UP000835052"/>
    </source>
</evidence>
<dbReference type="AlphaFoldDB" id="A0A8S1HYL5"/>
<protein>
    <submittedName>
        <fullName evidence="1">Uncharacterized protein</fullName>
    </submittedName>
</protein>
<proteinExistence type="predicted"/>
<sequence>MEKLYYILIPSQPQTCTDDLIAAEENPDAFKAALMSLKAGIEAFILTASVDDQVAWRVYERNAMDLSDDRAANFLKK</sequence>
<accession>A0A8S1HYL5</accession>
<gene>
    <name evidence="1" type="ORF">CAUJ_LOCUS15730</name>
</gene>
<reference evidence="1" key="1">
    <citation type="submission" date="2020-10" db="EMBL/GenBank/DDBJ databases">
        <authorList>
            <person name="Kikuchi T."/>
        </authorList>
    </citation>
    <scope>NUCLEOTIDE SEQUENCE</scope>
    <source>
        <strain evidence="1">NKZ352</strain>
    </source>
</reference>